<reference evidence="5" key="1">
    <citation type="journal article" date="2019" name="Int. J. Syst. Evol. Microbiol.">
        <title>The Global Catalogue of Microorganisms (GCM) 10K type strain sequencing project: providing services to taxonomists for standard genome sequencing and annotation.</title>
        <authorList>
            <consortium name="The Broad Institute Genomics Platform"/>
            <consortium name="The Broad Institute Genome Sequencing Center for Infectious Disease"/>
            <person name="Wu L."/>
            <person name="Ma J."/>
        </authorList>
    </citation>
    <scope>NUCLEOTIDE SEQUENCE [LARGE SCALE GENOMIC DNA]</scope>
    <source>
        <strain evidence="5">JCM 14545</strain>
    </source>
</reference>
<comment type="caution">
    <text evidence="4">The sequence shown here is derived from an EMBL/GenBank/DDBJ whole genome shotgun (WGS) entry which is preliminary data.</text>
</comment>
<dbReference type="Pfam" id="PF03713">
    <property type="entry name" value="DUF305"/>
    <property type="match status" value="1"/>
</dbReference>
<dbReference type="Gene3D" id="1.20.1260.10">
    <property type="match status" value="1"/>
</dbReference>
<dbReference type="PANTHER" id="PTHR36933">
    <property type="entry name" value="SLL0788 PROTEIN"/>
    <property type="match status" value="1"/>
</dbReference>
<evidence type="ECO:0000256" key="2">
    <source>
        <dbReference type="SAM" id="Phobius"/>
    </source>
</evidence>
<evidence type="ECO:0000313" key="4">
    <source>
        <dbReference type="EMBL" id="GAA1972191.1"/>
    </source>
</evidence>
<dbReference type="Proteomes" id="UP001501116">
    <property type="component" value="Unassembled WGS sequence"/>
</dbReference>
<keyword evidence="5" id="KW-1185">Reference proteome</keyword>
<dbReference type="InterPro" id="IPR012347">
    <property type="entry name" value="Ferritin-like"/>
</dbReference>
<dbReference type="EMBL" id="BAAANN010000023">
    <property type="protein sequence ID" value="GAA1972191.1"/>
    <property type="molecule type" value="Genomic_DNA"/>
</dbReference>
<feature type="transmembrane region" description="Helical" evidence="2">
    <location>
        <begin position="40"/>
        <end position="60"/>
    </location>
</feature>
<keyword evidence="2" id="KW-0812">Transmembrane</keyword>
<accession>A0ABP5D0Q3</accession>
<evidence type="ECO:0000259" key="3">
    <source>
        <dbReference type="Pfam" id="PF03713"/>
    </source>
</evidence>
<keyword evidence="2" id="KW-0472">Membrane</keyword>
<dbReference type="PANTHER" id="PTHR36933:SF1">
    <property type="entry name" value="SLL0788 PROTEIN"/>
    <property type="match status" value="1"/>
</dbReference>
<name>A0ABP5D0Q3_9PSEU</name>
<evidence type="ECO:0000313" key="5">
    <source>
        <dbReference type="Proteomes" id="UP001501116"/>
    </source>
</evidence>
<feature type="region of interest" description="Disordered" evidence="1">
    <location>
        <begin position="1"/>
        <end position="33"/>
    </location>
</feature>
<protein>
    <submittedName>
        <fullName evidence="4">DUF305 domain-containing protein</fullName>
    </submittedName>
</protein>
<proteinExistence type="predicted"/>
<feature type="domain" description="DUF305" evidence="3">
    <location>
        <begin position="78"/>
        <end position="245"/>
    </location>
</feature>
<sequence>MTATDTGPDEPVKGTRGTRGTRGTEEAAGAPERPAWSRTVIIGAAIVAVLLVGATVGLLLSQSLQDDSPATPSADSVEVGFAQDMSTHHVQAVTMANWARDHSTDPEVRNLAFDIETTQNEQVGRMKGWLMLWDQPEQAIGNTMKWMSGGEMSGHGGMSMPSSGDGVPVTQMPGMASSAELEKLRSLTGKALDVEFLQLMLRHHQGGTPMATYAQERTNLPALKTLTGNILKSQGAEITVMTQMLAERGAKPLPAP</sequence>
<evidence type="ECO:0000256" key="1">
    <source>
        <dbReference type="SAM" id="MobiDB-lite"/>
    </source>
</evidence>
<organism evidence="4 5">
    <name type="scientific">Amycolatopsis minnesotensis</name>
    <dbReference type="NCBI Taxonomy" id="337894"/>
    <lineage>
        <taxon>Bacteria</taxon>
        <taxon>Bacillati</taxon>
        <taxon>Actinomycetota</taxon>
        <taxon>Actinomycetes</taxon>
        <taxon>Pseudonocardiales</taxon>
        <taxon>Pseudonocardiaceae</taxon>
        <taxon>Amycolatopsis</taxon>
    </lineage>
</organism>
<gene>
    <name evidence="4" type="ORF">GCM10009754_53390</name>
</gene>
<dbReference type="InterPro" id="IPR005183">
    <property type="entry name" value="DUF305_CopM-like"/>
</dbReference>
<keyword evidence="2" id="KW-1133">Transmembrane helix</keyword>